<dbReference type="InterPro" id="IPR043857">
    <property type="entry name" value="DUF5819"/>
</dbReference>
<name>M9LP69_PAEPP</name>
<evidence type="ECO:0000313" key="2">
    <source>
        <dbReference type="Proteomes" id="UP000029453"/>
    </source>
</evidence>
<sequence>MNPISVKLQPYIMPYINPFFQQNWHLFAPTPMTVNFKIYVRGKYTDTMDQQVKQTEWFDVSSSLIAKNDEMLFSPYNRIIRIGTGYMHRLQLGGKDDLSLKLHQKKVETKGDLTLLEKEDELQKEESTQALYRYASSYVKKVLGDQKPTKVQFMTSVTDVVPYSKRNEGKYKPKENRYIYDWKRVEEDVLAFP</sequence>
<comment type="caution">
    <text evidence="1">The sequence shown here is derived from an EMBL/GenBank/DDBJ whole genome shotgun (WGS) entry which is preliminary data.</text>
</comment>
<dbReference type="GO" id="GO:0032259">
    <property type="term" value="P:methylation"/>
    <property type="evidence" value="ECO:0007669"/>
    <property type="project" value="UniProtKB-KW"/>
</dbReference>
<dbReference type="EMBL" id="BALG01000080">
    <property type="protein sequence ID" value="GAC42251.1"/>
    <property type="molecule type" value="Genomic_DNA"/>
</dbReference>
<dbReference type="Pfam" id="PF19136">
    <property type="entry name" value="DUF5819"/>
    <property type="match status" value="1"/>
</dbReference>
<proteinExistence type="predicted"/>
<keyword evidence="1" id="KW-0808">Transferase</keyword>
<gene>
    <name evidence="1" type="ORF">PPOP_1608</name>
</gene>
<dbReference type="Proteomes" id="UP000029453">
    <property type="component" value="Unassembled WGS sequence"/>
</dbReference>
<dbReference type="AlphaFoldDB" id="M9LP69"/>
<protein>
    <submittedName>
        <fullName evidence="1">Methyltransferase</fullName>
    </submittedName>
</protein>
<accession>M9LP69</accession>
<reference evidence="1 2" key="1">
    <citation type="submission" date="2012-10" db="EMBL/GenBank/DDBJ databases">
        <title>Draft Genome Sequence of Paenibacillus popilliae ATCC 14706T.</title>
        <authorList>
            <person name="Iiyama K."/>
            <person name="Mori K."/>
            <person name="Mon H."/>
            <person name="Chieda Y."/>
            <person name="Lee J.M."/>
            <person name="Kusakabe T."/>
            <person name="Tashiro K."/>
            <person name="Asano S."/>
            <person name="Yasunaga-Aoki C."/>
            <person name="Shimizu S."/>
        </authorList>
    </citation>
    <scope>NUCLEOTIDE SEQUENCE [LARGE SCALE GENOMIC DNA]</scope>
    <source>
        <strain evidence="1 2">ATCC 14706</strain>
    </source>
</reference>
<evidence type="ECO:0000313" key="1">
    <source>
        <dbReference type="EMBL" id="GAC42251.1"/>
    </source>
</evidence>
<dbReference type="GO" id="GO:0008168">
    <property type="term" value="F:methyltransferase activity"/>
    <property type="evidence" value="ECO:0007669"/>
    <property type="project" value="UniProtKB-KW"/>
</dbReference>
<keyword evidence="2" id="KW-1185">Reference proteome</keyword>
<keyword evidence="1" id="KW-0489">Methyltransferase</keyword>
<organism evidence="1 2">
    <name type="scientific">Paenibacillus popilliae ATCC 14706</name>
    <dbReference type="NCBI Taxonomy" id="1212764"/>
    <lineage>
        <taxon>Bacteria</taxon>
        <taxon>Bacillati</taxon>
        <taxon>Bacillota</taxon>
        <taxon>Bacilli</taxon>
        <taxon>Bacillales</taxon>
        <taxon>Paenibacillaceae</taxon>
        <taxon>Paenibacillus</taxon>
    </lineage>
</organism>